<dbReference type="Gene3D" id="2.60.40.1230">
    <property type="match status" value="1"/>
</dbReference>
<feature type="domain" description="Clathrin/coatomer adaptor adaptin-like N-terminal" evidence="7">
    <location>
        <begin position="42"/>
        <end position="650"/>
    </location>
</feature>
<keyword evidence="10" id="KW-1185">Reference proteome</keyword>
<keyword evidence="5" id="KW-0254">Endocytosis</keyword>
<dbReference type="GO" id="GO:0030122">
    <property type="term" value="C:AP-2 adaptor complex"/>
    <property type="evidence" value="ECO:0007669"/>
    <property type="project" value="EnsemblFungi"/>
</dbReference>
<feature type="binding site" evidence="6">
    <location>
        <position position="68"/>
    </location>
    <ligand>
        <name>a 1,2-diacyl-sn-glycero-3-phospho-(1D-myo-inositol-3,4,5-trisphosphate)</name>
        <dbReference type="ChEBI" id="CHEBI:57836"/>
    </ligand>
</feature>
<evidence type="ECO:0000313" key="10">
    <source>
        <dbReference type="Proteomes" id="UP000005220"/>
    </source>
</evidence>
<dbReference type="eggNOG" id="KOG1077">
    <property type="taxonomic scope" value="Eukaryota"/>
</dbReference>
<evidence type="ECO:0000256" key="5">
    <source>
        <dbReference type="PIRNR" id="PIRNR037091"/>
    </source>
</evidence>
<comment type="similarity">
    <text evidence="5">Belongs to the adaptor complexes large subunit family.</text>
</comment>
<keyword evidence="5" id="KW-0168">Coated pit</keyword>
<dbReference type="InterPro" id="IPR016024">
    <property type="entry name" value="ARM-type_fold"/>
</dbReference>
<dbReference type="HOGENOM" id="CLU_003824_1_0_1"/>
<comment type="subcellular location">
    <subcellularLocation>
        <location evidence="1">Endomembrane system</location>
        <topology evidence="1">Peripheral membrane protein</topology>
    </subcellularLocation>
    <subcellularLocation>
        <location evidence="5">Membrane</location>
        <location evidence="5">Coated pit</location>
    </subcellularLocation>
</comment>
<dbReference type="OrthoDB" id="28053at2759"/>
<dbReference type="Gene3D" id="1.25.10.10">
    <property type="entry name" value="Leucine-rich Repeat Variant"/>
    <property type="match status" value="1"/>
</dbReference>
<sequence>MERRKSFLGNTGPSTGTTIKGLQLFIADLRASQHSQDQEKRIQSEIFKVKQYFNSSSGKKSKDKLDGYQRKKYILKLAYIYITSNTSKLDDIIFALRETLELTRANTFSEKFTGYMTLSLLFQHKQVSEELDADIMNQLIIDLSANNENYLALALNFIGTCGSVTPEFGLNEDLVTHVFQVLRSPTSTQYLKKKAALAFLTLIKGNPTILTDNAQRKQIWIQRILSLLDDKNNYRLTLTVLPLVRYIADKLNPSYCKRLIPQLAEILYNSVVVGTSPGSNFPTEYKFANMPNPWLILKIVSLLNSLIISPRESSFDQIAASGSQFIHINEIDSETLGKLRMCVMQAIDLASRKSIDMMERLVQNTILFSLINFASKLDPSEDAIVNAVNILCSLLESSEINVRYLTLDSLVKLCSFSGKTAVDTVCKDNLDSIFYLLNTERDPSIVKKVIDLLFTFTNVDNIKTIVENLLKFLGNSKNFATSDIKSDLLVKLAVFTERYATDSNWFVETTLKLLSLSDIASLKDEEVWHRLCQIVVNNPELRIFACEKLVDYLQENQTSEPILKSAAFIIGEYGDLISEKVTIPKLFNLFTDKYFASSNLTKAMILTTMMQLYKFQPEISSHVIKFFQIELNSLDIELQRRSFEYLKLIQVVNLSANINLLNLLFAPQPPFNSKSNPLLKRLAHLPSTSNSNNNASASSLNLNSRTLSAAEKEASVTPTIQSSRQSHSSSALSVESIKALDSYYVQQKLVSNWREGFSRMIHYKQGILFISPLMKIIYRINDVGLSQLSIVLTYINQTEWDITGLSTEIIPSRTQDNPEYIISKSEVPSSSTIAPHKRVGQTVEVVIRKPYSIEESPIININFRCGGSSNSMNLKLGLGVTATMKKNSESPGTSLQQFVTRWKTLRDALDKDGEYHLMSLKISEEHKKTDSSILVFKTLERMGFEMVEKESISNTLFATGVIHTKTDGNFGCLIKIQYLEENGTVSITGRTTTPGPLAKYIVDCIRHALVK</sequence>
<keyword evidence="4 5" id="KW-0472">Membrane</keyword>
<proteinExistence type="inferred from homology"/>
<dbReference type="InterPro" id="IPR017104">
    <property type="entry name" value="AP2_complex_asu"/>
</dbReference>
<evidence type="ECO:0000256" key="3">
    <source>
        <dbReference type="ARBA" id="ARBA00022927"/>
    </source>
</evidence>
<dbReference type="STRING" id="1071382.H2AYW4"/>
<evidence type="ECO:0000313" key="9">
    <source>
        <dbReference type="EMBL" id="CCF59520.1"/>
    </source>
</evidence>
<dbReference type="SUPFAM" id="SSF55711">
    <property type="entry name" value="Subdomain of clathrin and coatomer appendage domain"/>
    <property type="match status" value="1"/>
</dbReference>
<dbReference type="Pfam" id="PF02296">
    <property type="entry name" value="Alpha_adaptin_C"/>
    <property type="match status" value="1"/>
</dbReference>
<protein>
    <recommendedName>
        <fullName evidence="5">AP-2 complex subunit alpha</fullName>
    </recommendedName>
</protein>
<dbReference type="InterPro" id="IPR011989">
    <property type="entry name" value="ARM-like"/>
</dbReference>
<evidence type="ECO:0000259" key="7">
    <source>
        <dbReference type="Pfam" id="PF01602"/>
    </source>
</evidence>
<dbReference type="EMBL" id="HE650828">
    <property type="protein sequence ID" value="CCF59520.1"/>
    <property type="molecule type" value="Genomic_DNA"/>
</dbReference>
<organism evidence="9 10">
    <name type="scientific">Kazachstania africana (strain ATCC 22294 / BCRC 22015 / CBS 2517 / CECT 1963 / NBRC 1671 / NRRL Y-8276)</name>
    <name type="common">Yeast</name>
    <name type="synonym">Kluyveromyces africanus</name>
    <dbReference type="NCBI Taxonomy" id="1071382"/>
    <lineage>
        <taxon>Eukaryota</taxon>
        <taxon>Fungi</taxon>
        <taxon>Dikarya</taxon>
        <taxon>Ascomycota</taxon>
        <taxon>Saccharomycotina</taxon>
        <taxon>Saccharomycetes</taxon>
        <taxon>Saccharomycetales</taxon>
        <taxon>Saccharomycetaceae</taxon>
        <taxon>Kazachstania</taxon>
    </lineage>
</organism>
<dbReference type="GeneID" id="13887517"/>
<dbReference type="Pfam" id="PF01602">
    <property type="entry name" value="Adaptin_N"/>
    <property type="match status" value="1"/>
</dbReference>
<dbReference type="FunCoup" id="H2AYW4">
    <property type="interactions" value="922"/>
</dbReference>
<dbReference type="GO" id="GO:0006886">
    <property type="term" value="P:intracellular protein transport"/>
    <property type="evidence" value="ECO:0007669"/>
    <property type="project" value="UniProtKB-UniRule"/>
</dbReference>
<dbReference type="PANTHER" id="PTHR22780">
    <property type="entry name" value="ADAPTIN, ALPHA/GAMMA/EPSILON"/>
    <property type="match status" value="1"/>
</dbReference>
<evidence type="ECO:0000256" key="1">
    <source>
        <dbReference type="ARBA" id="ARBA00004184"/>
    </source>
</evidence>
<dbReference type="SUPFAM" id="SSF48371">
    <property type="entry name" value="ARM repeat"/>
    <property type="match status" value="1"/>
</dbReference>
<dbReference type="RefSeq" id="XP_003958655.1">
    <property type="nucleotide sequence ID" value="XM_003958606.1"/>
</dbReference>
<gene>
    <name evidence="9" type="primary">KAFR0H01100</name>
    <name evidence="9" type="ORF">KAFR_0H01100</name>
</gene>
<dbReference type="KEGG" id="kaf:KAFR_0H01100"/>
<reference evidence="9 10" key="1">
    <citation type="journal article" date="2011" name="Proc. Natl. Acad. Sci. U.S.A.">
        <title>Evolutionary erosion of yeast sex chromosomes by mating-type switching accidents.</title>
        <authorList>
            <person name="Gordon J.L."/>
            <person name="Armisen D."/>
            <person name="Proux-Wera E."/>
            <person name="Oheigeartaigh S.S."/>
            <person name="Byrne K.P."/>
            <person name="Wolfe K.H."/>
        </authorList>
    </citation>
    <scope>NUCLEOTIDE SEQUENCE [LARGE SCALE GENOMIC DNA]</scope>
    <source>
        <strain evidence="10">ATCC 22294 / BCRC 22015 / CBS 2517 / CECT 1963 / NBRC 1671 / NRRL Y-8276</strain>
    </source>
</reference>
<accession>H2AYW4</accession>
<dbReference type="InterPro" id="IPR009028">
    <property type="entry name" value="Coatomer/calthrin_app_sub_C"/>
</dbReference>
<dbReference type="Proteomes" id="UP000005220">
    <property type="component" value="Chromosome 8"/>
</dbReference>
<dbReference type="InterPro" id="IPR012295">
    <property type="entry name" value="TBP_dom_sf"/>
</dbReference>
<dbReference type="InterPro" id="IPR013041">
    <property type="entry name" value="Clathrin_app_Ig-like_sf"/>
</dbReference>
<comment type="function">
    <text evidence="5">Adaptins are components of the adaptor complexes which link clathrin to receptors in coated vesicles. Clathrin-associated protein complexes are believed to interact with the cytoplasmic tails of membrane proteins, leading to their selection and concentration.</text>
</comment>
<name>H2AYW4_KAZAF</name>
<keyword evidence="2 5" id="KW-0813">Transport</keyword>
<dbReference type="AlphaFoldDB" id="H2AYW4"/>
<evidence type="ECO:0000256" key="6">
    <source>
        <dbReference type="PIRSR" id="PIRSR037091-1"/>
    </source>
</evidence>
<dbReference type="PIRSF" id="PIRSF037091">
    <property type="entry name" value="AP2_complex_alpha"/>
    <property type="match status" value="1"/>
</dbReference>
<dbReference type="SUPFAM" id="SSF49348">
    <property type="entry name" value="Clathrin adaptor appendage domain"/>
    <property type="match status" value="1"/>
</dbReference>
<keyword evidence="3 5" id="KW-0653">Protein transport</keyword>
<dbReference type="InterPro" id="IPR002553">
    <property type="entry name" value="Clathrin/coatomer_adapt-like_N"/>
</dbReference>
<dbReference type="GO" id="GO:0005935">
    <property type="term" value="C:cellular bud neck"/>
    <property type="evidence" value="ECO:0007669"/>
    <property type="project" value="EnsemblFungi"/>
</dbReference>
<evidence type="ECO:0000256" key="4">
    <source>
        <dbReference type="ARBA" id="ARBA00023136"/>
    </source>
</evidence>
<dbReference type="GO" id="GO:0035615">
    <property type="term" value="F:clathrin adaptor activity"/>
    <property type="evidence" value="ECO:0007669"/>
    <property type="project" value="InterPro"/>
</dbReference>
<dbReference type="GO" id="GO:0072583">
    <property type="term" value="P:clathrin-dependent endocytosis"/>
    <property type="evidence" value="ECO:0007669"/>
    <property type="project" value="InterPro"/>
</dbReference>
<evidence type="ECO:0000256" key="2">
    <source>
        <dbReference type="ARBA" id="ARBA00022448"/>
    </source>
</evidence>
<feature type="domain" description="Clathrin adaptor alpha-adaptin appendage C-terminal subdomain" evidence="8">
    <location>
        <begin position="896"/>
        <end position="994"/>
    </location>
</feature>
<dbReference type="InterPro" id="IPR003164">
    <property type="entry name" value="Clathrin_a-adaptin_app_sub_C"/>
</dbReference>
<feature type="binding site" evidence="6">
    <location>
        <begin position="72"/>
        <end position="76"/>
    </location>
    <ligand>
        <name>a 1,2-diacyl-sn-glycero-3-phospho-(1D-myo-inositol-3,4,5-trisphosphate)</name>
        <dbReference type="ChEBI" id="CHEBI:57836"/>
    </ligand>
</feature>
<dbReference type="InParanoid" id="H2AYW4"/>
<dbReference type="InterPro" id="IPR050840">
    <property type="entry name" value="Adaptor_Complx_Large_Subunit"/>
</dbReference>
<evidence type="ECO:0000259" key="8">
    <source>
        <dbReference type="Pfam" id="PF02296"/>
    </source>
</evidence>
<dbReference type="Gene3D" id="3.30.310.10">
    <property type="entry name" value="TATA-Binding Protein"/>
    <property type="match status" value="1"/>
</dbReference>